<dbReference type="EMBL" id="APRL01000013">
    <property type="protein sequence ID" value="ENW91563.1"/>
    <property type="molecule type" value="Genomic_DNA"/>
</dbReference>
<dbReference type="OrthoDB" id="6710496at2"/>
<feature type="domain" description="Flagellar basal body rod protein N-terminal" evidence="4">
    <location>
        <begin position="9"/>
        <end position="36"/>
    </location>
</feature>
<dbReference type="RefSeq" id="WP_005187049.1">
    <property type="nucleotide sequence ID" value="NZ_KB850050.1"/>
</dbReference>
<dbReference type="Pfam" id="PF00460">
    <property type="entry name" value="Flg_bb_rod"/>
    <property type="match status" value="1"/>
</dbReference>
<comment type="caution">
    <text evidence="5">The sequence shown here is derived from an EMBL/GenBank/DDBJ whole genome shotgun (WGS) entry which is preliminary data.</text>
</comment>
<reference evidence="5 6" key="1">
    <citation type="submission" date="2013-02" db="EMBL/GenBank/DDBJ databases">
        <title>The Genome Sequence of Acinetobacter sp. ANC 4105.</title>
        <authorList>
            <consortium name="The Broad Institute Genome Sequencing Platform"/>
            <consortium name="The Broad Institute Genome Sequencing Center for Infectious Disease"/>
            <person name="Cerqueira G."/>
            <person name="Feldgarden M."/>
            <person name="Courvalin P."/>
            <person name="Perichon B."/>
            <person name="Grillot-Courvalin C."/>
            <person name="Clermont D."/>
            <person name="Rocha E."/>
            <person name="Yoon E.-J."/>
            <person name="Nemec A."/>
            <person name="Walker B."/>
            <person name="Young S.K."/>
            <person name="Zeng Q."/>
            <person name="Gargeya S."/>
            <person name="Fitzgerald M."/>
            <person name="Haas B."/>
            <person name="Abouelleil A."/>
            <person name="Alvarado L."/>
            <person name="Arachchi H.M."/>
            <person name="Berlin A.M."/>
            <person name="Chapman S.B."/>
            <person name="Dewar J."/>
            <person name="Goldberg J."/>
            <person name="Griggs A."/>
            <person name="Gujja S."/>
            <person name="Hansen M."/>
            <person name="Howarth C."/>
            <person name="Imamovic A."/>
            <person name="Larimer J."/>
            <person name="McCowan C."/>
            <person name="Murphy C."/>
            <person name="Neiman D."/>
            <person name="Pearson M."/>
            <person name="Priest M."/>
            <person name="Roberts A."/>
            <person name="Saif S."/>
            <person name="Shea T."/>
            <person name="Sisk P."/>
            <person name="Sykes S."/>
            <person name="Wortman J."/>
            <person name="Nusbaum C."/>
            <person name="Birren B."/>
        </authorList>
    </citation>
    <scope>NUCLEOTIDE SEQUENCE [LARGE SCALE GENOMIC DNA]</scope>
    <source>
        <strain evidence="5 6">ANC 4105</strain>
    </source>
</reference>
<protein>
    <recommendedName>
        <fullName evidence="4">Flagellar basal body rod protein N-terminal domain-containing protein</fullName>
    </recommendedName>
</protein>
<proteinExistence type="inferred from homology"/>
<gene>
    <name evidence="5" type="ORF">F904_01500</name>
</gene>
<keyword evidence="6" id="KW-1185">Reference proteome</keyword>
<dbReference type="Proteomes" id="UP000013261">
    <property type="component" value="Unassembled WGS sequence"/>
</dbReference>
<evidence type="ECO:0000313" key="5">
    <source>
        <dbReference type="EMBL" id="ENW91563.1"/>
    </source>
</evidence>
<dbReference type="GO" id="GO:0009288">
    <property type="term" value="C:bacterial-type flagellum"/>
    <property type="evidence" value="ECO:0007669"/>
    <property type="project" value="UniProtKB-SubCell"/>
</dbReference>
<comment type="similarity">
    <text evidence="2">Belongs to the flagella basal body rod proteins family.</text>
</comment>
<dbReference type="InterPro" id="IPR001444">
    <property type="entry name" value="Flag_bb_rod_N"/>
</dbReference>
<evidence type="ECO:0000256" key="2">
    <source>
        <dbReference type="ARBA" id="ARBA00009677"/>
    </source>
</evidence>
<dbReference type="HOGENOM" id="CLU_2115705_0_0_6"/>
<evidence type="ECO:0000256" key="1">
    <source>
        <dbReference type="ARBA" id="ARBA00004365"/>
    </source>
</evidence>
<dbReference type="PATRIC" id="fig|1217703.3.peg.1441"/>
<dbReference type="AlphaFoldDB" id="N9L5K2"/>
<organism evidence="5 6">
    <name type="scientific">Acinetobacter dispersus</name>
    <dbReference type="NCBI Taxonomy" id="70348"/>
    <lineage>
        <taxon>Bacteria</taxon>
        <taxon>Pseudomonadati</taxon>
        <taxon>Pseudomonadota</taxon>
        <taxon>Gammaproteobacteria</taxon>
        <taxon>Moraxellales</taxon>
        <taxon>Moraxellaceae</taxon>
        <taxon>Acinetobacter</taxon>
    </lineage>
</organism>
<accession>N9L5K2</accession>
<name>N9L5K2_9GAMM</name>
<comment type="subcellular location">
    <subcellularLocation>
        <location evidence="1">Bacterial flagellum</location>
    </subcellularLocation>
</comment>
<evidence type="ECO:0000259" key="4">
    <source>
        <dbReference type="Pfam" id="PF00460"/>
    </source>
</evidence>
<evidence type="ECO:0000256" key="3">
    <source>
        <dbReference type="ARBA" id="ARBA00023143"/>
    </source>
</evidence>
<keyword evidence="3" id="KW-0975">Bacterial flagellum</keyword>
<evidence type="ECO:0000313" key="6">
    <source>
        <dbReference type="Proteomes" id="UP000013261"/>
    </source>
</evidence>
<sequence length="114" mass="12702">MNDIASISQTLVNAMNIQDMRVKVASMNVANLNVPGSKGVFFDYKHLMKDVSLQNLAYNQVSMSKYQSNIPLSSIKLDEQTFEAVTASGRYQGIAEMLNRSYGLMQLAIQGKEF</sequence>